<name>A0A0G1N007_9BACT</name>
<dbReference type="Pfam" id="PF00814">
    <property type="entry name" value="TsaD"/>
    <property type="match status" value="1"/>
</dbReference>
<evidence type="ECO:0000313" key="3">
    <source>
        <dbReference type="Proteomes" id="UP000034797"/>
    </source>
</evidence>
<gene>
    <name evidence="2" type="ORF">UW84_C0012G0020</name>
</gene>
<dbReference type="GO" id="GO:0008233">
    <property type="term" value="F:peptidase activity"/>
    <property type="evidence" value="ECO:0007669"/>
    <property type="project" value="UniProtKB-KW"/>
</dbReference>
<comment type="caution">
    <text evidence="2">The sequence shown here is derived from an EMBL/GenBank/DDBJ whole genome shotgun (WGS) entry which is preliminary data.</text>
</comment>
<dbReference type="GO" id="GO:0006508">
    <property type="term" value="P:proteolysis"/>
    <property type="evidence" value="ECO:0007669"/>
    <property type="project" value="UniProtKB-KW"/>
</dbReference>
<reference evidence="2 3" key="1">
    <citation type="journal article" date="2015" name="Nature">
        <title>rRNA introns, odd ribosomes, and small enigmatic genomes across a large radiation of phyla.</title>
        <authorList>
            <person name="Brown C.T."/>
            <person name="Hug L.A."/>
            <person name="Thomas B.C."/>
            <person name="Sharon I."/>
            <person name="Castelle C.J."/>
            <person name="Singh A."/>
            <person name="Wilkins M.J."/>
            <person name="Williams K.H."/>
            <person name="Banfield J.F."/>
        </authorList>
    </citation>
    <scope>NUCLEOTIDE SEQUENCE [LARGE SCALE GENOMIC DNA]</scope>
</reference>
<feature type="domain" description="Gcp-like" evidence="1">
    <location>
        <begin position="40"/>
        <end position="87"/>
    </location>
</feature>
<dbReference type="Gene3D" id="3.30.420.40">
    <property type="match status" value="1"/>
</dbReference>
<evidence type="ECO:0000313" key="2">
    <source>
        <dbReference type="EMBL" id="KKT86382.1"/>
    </source>
</evidence>
<accession>A0A0G1N007</accession>
<organism evidence="2 3">
    <name type="scientific">Candidatus Collierbacteria bacterium GW2011_GWA2_44_99</name>
    <dbReference type="NCBI Taxonomy" id="1618380"/>
    <lineage>
        <taxon>Bacteria</taxon>
        <taxon>Candidatus Collieribacteriota</taxon>
    </lineage>
</organism>
<keyword evidence="2" id="KW-0645">Protease</keyword>
<keyword evidence="2" id="KW-0378">Hydrolase</keyword>
<sequence>MKLYLDSTNNTQVIIRLGNKEFVNKVDSPRNQDVFGFLLSCLAEEGLKQEDITEILVNLGPGSFTGTRIGVAIANTLGFALGLPVNGQNSPVEPIYFVP</sequence>
<dbReference type="EMBL" id="LCJW01000012">
    <property type="protein sequence ID" value="KKT86382.1"/>
    <property type="molecule type" value="Genomic_DNA"/>
</dbReference>
<dbReference type="InterPro" id="IPR043129">
    <property type="entry name" value="ATPase_NBD"/>
</dbReference>
<dbReference type="InterPro" id="IPR000905">
    <property type="entry name" value="Gcp-like_dom"/>
</dbReference>
<dbReference type="SUPFAM" id="SSF53067">
    <property type="entry name" value="Actin-like ATPase domain"/>
    <property type="match status" value="1"/>
</dbReference>
<dbReference type="PATRIC" id="fig|1618380.3.peg.196"/>
<dbReference type="Proteomes" id="UP000034797">
    <property type="component" value="Unassembled WGS sequence"/>
</dbReference>
<proteinExistence type="predicted"/>
<protein>
    <submittedName>
        <fullName evidence="2">Inactive metal-dependent protease-like protein</fullName>
    </submittedName>
</protein>
<evidence type="ECO:0000259" key="1">
    <source>
        <dbReference type="Pfam" id="PF00814"/>
    </source>
</evidence>
<dbReference type="AlphaFoldDB" id="A0A0G1N007"/>